<evidence type="ECO:0000256" key="10">
    <source>
        <dbReference type="ARBA" id="ARBA00022989"/>
    </source>
</evidence>
<dbReference type="GO" id="GO:0031502">
    <property type="term" value="C:dolichyl-phosphate-mannose-protein mannosyltransferase complex"/>
    <property type="evidence" value="ECO:0007669"/>
    <property type="project" value="UniProtKB-ARBA"/>
</dbReference>
<dbReference type="InterPro" id="IPR036300">
    <property type="entry name" value="MIR_dom_sf"/>
</dbReference>
<evidence type="ECO:0000256" key="2">
    <source>
        <dbReference type="ARBA" id="ARBA00004922"/>
    </source>
</evidence>
<name>A0AA38H0Q3_9TREE</name>
<gene>
    <name evidence="18" type="ORF">MKK02DRAFT_30784</name>
</gene>
<dbReference type="EMBL" id="JAKWFO010000016">
    <property type="protein sequence ID" value="KAI9631780.1"/>
    <property type="molecule type" value="Genomic_DNA"/>
</dbReference>
<evidence type="ECO:0000256" key="9">
    <source>
        <dbReference type="ARBA" id="ARBA00022824"/>
    </source>
</evidence>
<keyword evidence="11 15" id="KW-0472">Membrane</keyword>
<comment type="caution">
    <text evidence="18">The sequence shown here is derived from an EMBL/GenBank/DDBJ whole genome shotgun (WGS) entry which is preliminary data.</text>
</comment>
<keyword evidence="5 15" id="KW-0328">Glycosyltransferase</keyword>
<feature type="region of interest" description="Disordered" evidence="16">
    <location>
        <begin position="876"/>
        <end position="898"/>
    </location>
</feature>
<keyword evidence="8" id="KW-0677">Repeat</keyword>
<keyword evidence="12" id="KW-0325">Glycoprotein</keyword>
<evidence type="ECO:0000256" key="14">
    <source>
        <dbReference type="ARBA" id="ARBA00045102"/>
    </source>
</evidence>
<organism evidence="18 19">
    <name type="scientific">Dioszegia hungarica</name>
    <dbReference type="NCBI Taxonomy" id="4972"/>
    <lineage>
        <taxon>Eukaryota</taxon>
        <taxon>Fungi</taxon>
        <taxon>Dikarya</taxon>
        <taxon>Basidiomycota</taxon>
        <taxon>Agaricomycotina</taxon>
        <taxon>Tremellomycetes</taxon>
        <taxon>Tremellales</taxon>
        <taxon>Bulleribasidiaceae</taxon>
        <taxon>Dioszegia</taxon>
    </lineage>
</organism>
<comment type="function">
    <text evidence="15">Transfers mannose from Dol-P-mannose to Ser or Thr residues on proteins.</text>
</comment>
<feature type="transmembrane region" description="Helical" evidence="15">
    <location>
        <begin position="723"/>
        <end position="743"/>
    </location>
</feature>
<dbReference type="GeneID" id="77727339"/>
<evidence type="ECO:0000256" key="6">
    <source>
        <dbReference type="ARBA" id="ARBA00022679"/>
    </source>
</evidence>
<evidence type="ECO:0000313" key="18">
    <source>
        <dbReference type="EMBL" id="KAI9631780.1"/>
    </source>
</evidence>
<evidence type="ECO:0000256" key="5">
    <source>
        <dbReference type="ARBA" id="ARBA00022676"/>
    </source>
</evidence>
<dbReference type="RefSeq" id="XP_052941557.1">
    <property type="nucleotide sequence ID" value="XM_053088134.1"/>
</dbReference>
<dbReference type="PROSITE" id="PS50919">
    <property type="entry name" value="MIR"/>
    <property type="match status" value="3"/>
</dbReference>
<accession>A0AA38H0Q3</accession>
<dbReference type="SMART" id="SM00472">
    <property type="entry name" value="MIR"/>
    <property type="match status" value="3"/>
</dbReference>
<evidence type="ECO:0000256" key="15">
    <source>
        <dbReference type="RuleBase" id="RU367007"/>
    </source>
</evidence>
<proteinExistence type="inferred from homology"/>
<feature type="transmembrane region" description="Helical" evidence="15">
    <location>
        <begin position="666"/>
        <end position="684"/>
    </location>
</feature>
<feature type="region of interest" description="Disordered" evidence="16">
    <location>
        <begin position="833"/>
        <end position="858"/>
    </location>
</feature>
<evidence type="ECO:0000256" key="16">
    <source>
        <dbReference type="SAM" id="MobiDB-lite"/>
    </source>
</evidence>
<feature type="transmembrane region" description="Helical" evidence="15">
    <location>
        <begin position="690"/>
        <end position="711"/>
    </location>
</feature>
<evidence type="ECO:0000256" key="8">
    <source>
        <dbReference type="ARBA" id="ARBA00022737"/>
    </source>
</evidence>
<sequence>MTLRSKPSAAVQPELSRTHATATPSAPIPPKESDADARLRDRDLDRSSWPTKNEIPAMGGRRRVGGSGRLRKREWYILGAVCCVAAVVRLWKLSHPSSVVFDEVHFGGFAAKYIRRKFFMDVHPPLAKLLITLSAFIGGFNGQFDFKDIGKDYLEDKVPYTMMRLFPAVLGLALVPLTFLTLITLRLSLATALLGSLLITFENALITQSRLILLDSYLVFFTALTVYFWAKFYNLDSEGRAFTEGWWRWLTLTGLSLGAVVSCKWVGLFTIAAVGAGTLRQLWLLLGNLKVTPRMWIKHFMARALCLIVVPIIFYMAMFRIHFWILNMSGEGDGFMSSEFQHTLEGHGMEDTFADVGLGSIVSIRHVNTQGGYLHSHPYAYPGGSQQQQITLYPHRDDNNNWRVTNGSGIDQPASYPWETLPFEHVIAGSKIRLEHVSTQKRLHSHDFRPPVSEVDFQNEVSGYGFPGFAGDANDDFVVEIAPKTKGGRWDWAAKHRLRTLRTQFRLRHALSGCYLFSHKTKLPEWGFEQQEVTCNKNPTWDNSLWYIETNTHPQLPFDAEKVNYQRPSFFEKFFELQAVMWRTNAGLTDRHAYDSRPQSWPWMRRGINFWVKDNTQVYLIGNPVVWWLSFASIAVYLGIRVLLVLREKRGYRDLYKPRIAFYDEVCGFLVIGWALHFLPFFLMQRQLFLHHYLPSLYFAVLCFCAVFDFVLSSVRPRVKLQVGAVILVLTIWAFAHFSPLIYAGQWTKGMCEKAKWLKSWDFACNDFPDRLSHYSGQMASEKIAPSGGVSSFIDSAITNTLVEEAPEPIKNVFDNPDGPAEEKTIAVVGPEPNVPMLESTETRPMPVAEETQDAAPLEDTRAPVGMDAGAPQVTAAAEDEGGWHGDAEDDGKRVGGEEVLLPGEGKVEQAPIGAKVDSVPELELDDEAKKLVEEAMKAQGEI</sequence>
<keyword evidence="7 15" id="KW-0812">Transmembrane</keyword>
<evidence type="ECO:0000256" key="13">
    <source>
        <dbReference type="ARBA" id="ARBA00045085"/>
    </source>
</evidence>
<comment type="subcellular location">
    <subcellularLocation>
        <location evidence="1 15">Endoplasmic reticulum membrane</location>
        <topology evidence="1 15">Multi-pass membrane protein</topology>
    </subcellularLocation>
</comment>
<dbReference type="Pfam" id="PF02815">
    <property type="entry name" value="MIR"/>
    <property type="match status" value="1"/>
</dbReference>
<reference evidence="18" key="1">
    <citation type="journal article" date="2022" name="G3 (Bethesda)">
        <title>High quality genome of the basidiomycete yeast Dioszegia hungarica PDD-24b-2 isolated from cloud water.</title>
        <authorList>
            <person name="Jarrige D."/>
            <person name="Haridas S."/>
            <person name="Bleykasten-Grosshans C."/>
            <person name="Joly M."/>
            <person name="Nadalig T."/>
            <person name="Sancelme M."/>
            <person name="Vuilleumier S."/>
            <person name="Grigoriev I.V."/>
            <person name="Amato P."/>
            <person name="Bringel F."/>
        </authorList>
    </citation>
    <scope>NUCLEOTIDE SEQUENCE</scope>
    <source>
        <strain evidence="18">PDD-24b-2</strain>
    </source>
</reference>
<evidence type="ECO:0000256" key="1">
    <source>
        <dbReference type="ARBA" id="ARBA00004477"/>
    </source>
</evidence>
<evidence type="ECO:0000313" key="19">
    <source>
        <dbReference type="Proteomes" id="UP001164286"/>
    </source>
</evidence>
<dbReference type="EC" id="2.4.1.109" evidence="4 15"/>
<evidence type="ECO:0000256" key="3">
    <source>
        <dbReference type="ARBA" id="ARBA00007222"/>
    </source>
</evidence>
<feature type="transmembrane region" description="Helical" evidence="15">
    <location>
        <begin position="250"/>
        <end position="279"/>
    </location>
</feature>
<dbReference type="Pfam" id="PF16192">
    <property type="entry name" value="PMT_4TMC"/>
    <property type="match status" value="1"/>
</dbReference>
<dbReference type="CDD" id="cd23283">
    <property type="entry name" value="beta-trefoil_MIR_PMT1-like"/>
    <property type="match status" value="1"/>
</dbReference>
<feature type="region of interest" description="Disordered" evidence="16">
    <location>
        <begin position="1"/>
        <end position="63"/>
    </location>
</feature>
<feature type="compositionally biased region" description="Basic and acidic residues" evidence="16">
    <location>
        <begin position="31"/>
        <end position="46"/>
    </location>
</feature>
<comment type="similarity">
    <text evidence="3 15">Belongs to the glycosyltransferase 39 family.</text>
</comment>
<dbReference type="PANTHER" id="PTHR10050">
    <property type="entry name" value="DOLICHYL-PHOSPHATE-MANNOSE--PROTEIN MANNOSYLTRANSFERASE"/>
    <property type="match status" value="1"/>
</dbReference>
<dbReference type="InterPro" id="IPR032421">
    <property type="entry name" value="PMT_4TMC"/>
</dbReference>
<evidence type="ECO:0000256" key="11">
    <source>
        <dbReference type="ARBA" id="ARBA00023136"/>
    </source>
</evidence>
<comment type="pathway">
    <text evidence="2 15">Protein modification; protein glycosylation.</text>
</comment>
<dbReference type="InterPro" id="IPR003342">
    <property type="entry name" value="ArnT-like_N"/>
</dbReference>
<dbReference type="FunFam" id="2.80.10.50:FF:000034">
    <property type="entry name" value="Dolichyl-phosphate-mannose-protein mannosyltransferase 1"/>
    <property type="match status" value="1"/>
</dbReference>
<feature type="domain" description="MIR" evidence="17">
    <location>
        <begin position="353"/>
        <end position="407"/>
    </location>
</feature>
<keyword evidence="9 15" id="KW-0256">Endoplasmic reticulum</keyword>
<dbReference type="AlphaFoldDB" id="A0AA38H0Q3"/>
<protein>
    <recommendedName>
        <fullName evidence="4 15">Dolichyl-phosphate-mannose--protein mannosyltransferase</fullName>
        <ecNumber evidence="4 15">2.4.1.109</ecNumber>
    </recommendedName>
</protein>
<dbReference type="GO" id="GO:0004169">
    <property type="term" value="F:dolichyl-phosphate-mannose-protein mannosyltransferase activity"/>
    <property type="evidence" value="ECO:0007669"/>
    <property type="project" value="UniProtKB-UniRule"/>
</dbReference>
<dbReference type="InterPro" id="IPR016093">
    <property type="entry name" value="MIR_motif"/>
</dbReference>
<keyword evidence="19" id="KW-1185">Reference proteome</keyword>
<dbReference type="SUPFAM" id="SSF82109">
    <property type="entry name" value="MIR domain"/>
    <property type="match status" value="1"/>
</dbReference>
<feature type="compositionally biased region" description="Basic and acidic residues" evidence="16">
    <location>
        <begin position="882"/>
        <end position="897"/>
    </location>
</feature>
<dbReference type="InterPro" id="IPR027005">
    <property type="entry name" value="PMT-like"/>
</dbReference>
<feature type="transmembrane region" description="Helical" evidence="15">
    <location>
        <begin position="625"/>
        <end position="646"/>
    </location>
</feature>
<feature type="domain" description="MIR" evidence="17">
    <location>
        <begin position="423"/>
        <end position="482"/>
    </location>
</feature>
<feature type="domain" description="MIR" evidence="17">
    <location>
        <begin position="495"/>
        <end position="551"/>
    </location>
</feature>
<dbReference type="Proteomes" id="UP001164286">
    <property type="component" value="Unassembled WGS sequence"/>
</dbReference>
<feature type="transmembrane region" description="Helical" evidence="15">
    <location>
        <begin position="126"/>
        <end position="144"/>
    </location>
</feature>
<keyword evidence="6 15" id="KW-0808">Transferase</keyword>
<feature type="transmembrane region" description="Helical" evidence="15">
    <location>
        <begin position="211"/>
        <end position="230"/>
    </location>
</feature>
<dbReference type="Pfam" id="PF02366">
    <property type="entry name" value="PMT"/>
    <property type="match status" value="1"/>
</dbReference>
<evidence type="ECO:0000256" key="4">
    <source>
        <dbReference type="ARBA" id="ARBA00012839"/>
    </source>
</evidence>
<dbReference type="PANTHER" id="PTHR10050:SF50">
    <property type="entry name" value="DOLICHYL-PHOSPHATE-MANNOSE--PROTEIN MANNOSYLTRANSFERASE 1-RELATED"/>
    <property type="match status" value="1"/>
</dbReference>
<evidence type="ECO:0000256" key="7">
    <source>
        <dbReference type="ARBA" id="ARBA00022692"/>
    </source>
</evidence>
<feature type="transmembrane region" description="Helical" evidence="15">
    <location>
        <begin position="165"/>
        <end position="183"/>
    </location>
</feature>
<dbReference type="Gene3D" id="2.80.10.50">
    <property type="match status" value="1"/>
</dbReference>
<keyword evidence="10 15" id="KW-1133">Transmembrane helix</keyword>
<evidence type="ECO:0000259" key="17">
    <source>
        <dbReference type="PROSITE" id="PS50919"/>
    </source>
</evidence>
<feature type="transmembrane region" description="Helical" evidence="15">
    <location>
        <begin position="300"/>
        <end position="319"/>
    </location>
</feature>
<comment type="catalytic activity">
    <reaction evidence="13 15">
        <text>a di-trans,poly-cis-dolichyl beta-D-mannosyl phosphate + L-threonyl-[protein] = 3-O-(alpha-D-mannosyl)-L-threonyl-[protein] + a di-trans,poly-cis-dolichyl phosphate + H(+)</text>
        <dbReference type="Rhea" id="RHEA:53396"/>
        <dbReference type="Rhea" id="RHEA-COMP:11060"/>
        <dbReference type="Rhea" id="RHEA-COMP:13547"/>
        <dbReference type="Rhea" id="RHEA-COMP:19498"/>
        <dbReference type="Rhea" id="RHEA-COMP:19501"/>
        <dbReference type="ChEBI" id="CHEBI:15378"/>
        <dbReference type="ChEBI" id="CHEBI:30013"/>
        <dbReference type="ChEBI" id="CHEBI:57683"/>
        <dbReference type="ChEBI" id="CHEBI:58211"/>
        <dbReference type="ChEBI" id="CHEBI:137323"/>
        <dbReference type="EC" id="2.4.1.109"/>
    </reaction>
</comment>
<comment type="catalytic activity">
    <reaction evidence="14 15">
        <text>a di-trans,poly-cis-dolichyl beta-D-mannosyl phosphate + L-seryl-[protein] = 3-O-(alpha-D-mannosyl)-L-seryl-[protein] + a di-trans,poly-cis-dolichyl phosphate + H(+)</text>
        <dbReference type="Rhea" id="RHEA:17377"/>
        <dbReference type="Rhea" id="RHEA-COMP:9863"/>
        <dbReference type="Rhea" id="RHEA-COMP:13546"/>
        <dbReference type="Rhea" id="RHEA-COMP:19498"/>
        <dbReference type="Rhea" id="RHEA-COMP:19501"/>
        <dbReference type="ChEBI" id="CHEBI:15378"/>
        <dbReference type="ChEBI" id="CHEBI:29999"/>
        <dbReference type="ChEBI" id="CHEBI:57683"/>
        <dbReference type="ChEBI" id="CHEBI:58211"/>
        <dbReference type="ChEBI" id="CHEBI:137321"/>
        <dbReference type="EC" id="2.4.1.109"/>
    </reaction>
</comment>
<evidence type="ECO:0000256" key="12">
    <source>
        <dbReference type="ARBA" id="ARBA00023180"/>
    </source>
</evidence>